<dbReference type="InterPro" id="IPR049326">
    <property type="entry name" value="Rhodopsin_dom_fungi"/>
</dbReference>
<protein>
    <recommendedName>
        <fullName evidence="7">Rhodopsin domain-containing protein</fullName>
    </recommendedName>
</protein>
<feature type="transmembrane region" description="Helical" evidence="6">
    <location>
        <begin position="69"/>
        <end position="90"/>
    </location>
</feature>
<feature type="transmembrane region" description="Helical" evidence="6">
    <location>
        <begin position="110"/>
        <end position="136"/>
    </location>
</feature>
<evidence type="ECO:0000256" key="1">
    <source>
        <dbReference type="ARBA" id="ARBA00004141"/>
    </source>
</evidence>
<feature type="transmembrane region" description="Helical" evidence="6">
    <location>
        <begin position="236"/>
        <end position="258"/>
    </location>
</feature>
<proteinExistence type="inferred from homology"/>
<keyword evidence="3 6" id="KW-1133">Transmembrane helix</keyword>
<accession>A0AAD9SBN0</accession>
<comment type="similarity">
    <text evidence="5">Belongs to the SAT4 family.</text>
</comment>
<feature type="transmembrane region" description="Helical" evidence="6">
    <location>
        <begin position="278"/>
        <end position="301"/>
    </location>
</feature>
<dbReference type="EMBL" id="JAUJFL010000004">
    <property type="protein sequence ID" value="KAK2604307.1"/>
    <property type="molecule type" value="Genomic_DNA"/>
</dbReference>
<evidence type="ECO:0000256" key="2">
    <source>
        <dbReference type="ARBA" id="ARBA00022692"/>
    </source>
</evidence>
<feature type="transmembrane region" description="Helical" evidence="6">
    <location>
        <begin position="207"/>
        <end position="229"/>
    </location>
</feature>
<dbReference type="AlphaFoldDB" id="A0AAD9SBN0"/>
<dbReference type="PANTHER" id="PTHR33048">
    <property type="entry name" value="PTH11-LIKE INTEGRAL MEMBRANE PROTEIN (AFU_ORTHOLOGUE AFUA_5G11245)"/>
    <property type="match status" value="1"/>
</dbReference>
<dbReference type="GO" id="GO:0016020">
    <property type="term" value="C:membrane"/>
    <property type="evidence" value="ECO:0007669"/>
    <property type="project" value="UniProtKB-SubCell"/>
</dbReference>
<reference evidence="8" key="1">
    <citation type="submission" date="2023-06" db="EMBL/GenBank/DDBJ databases">
        <authorList>
            <person name="Noh H."/>
        </authorList>
    </citation>
    <scope>NUCLEOTIDE SEQUENCE</scope>
    <source>
        <strain evidence="8">DUCC20226</strain>
    </source>
</reference>
<evidence type="ECO:0000256" key="6">
    <source>
        <dbReference type="SAM" id="Phobius"/>
    </source>
</evidence>
<evidence type="ECO:0000313" key="9">
    <source>
        <dbReference type="Proteomes" id="UP001265746"/>
    </source>
</evidence>
<dbReference type="Pfam" id="PF20684">
    <property type="entry name" value="Fung_rhodopsin"/>
    <property type="match status" value="1"/>
</dbReference>
<evidence type="ECO:0000256" key="4">
    <source>
        <dbReference type="ARBA" id="ARBA00023136"/>
    </source>
</evidence>
<dbReference type="PANTHER" id="PTHR33048:SF158">
    <property type="entry name" value="MEMBRANE PROTEIN PTH11-LIKE, PUTATIVE-RELATED"/>
    <property type="match status" value="1"/>
</dbReference>
<keyword evidence="9" id="KW-1185">Reference proteome</keyword>
<comment type="subcellular location">
    <subcellularLocation>
        <location evidence="1">Membrane</location>
        <topology evidence="1">Multi-pass membrane protein</topology>
    </subcellularLocation>
</comment>
<evidence type="ECO:0000256" key="5">
    <source>
        <dbReference type="ARBA" id="ARBA00038359"/>
    </source>
</evidence>
<feature type="domain" description="Rhodopsin" evidence="7">
    <location>
        <begin position="53"/>
        <end position="300"/>
    </location>
</feature>
<keyword evidence="2 6" id="KW-0812">Transmembrane</keyword>
<comment type="caution">
    <text evidence="8">The sequence shown here is derived from an EMBL/GenBank/DDBJ whole genome shotgun (WGS) entry which is preliminary data.</text>
</comment>
<feature type="transmembrane region" description="Helical" evidence="6">
    <location>
        <begin position="148"/>
        <end position="170"/>
    </location>
</feature>
<name>A0AAD9SBN0_PHOAM</name>
<evidence type="ECO:0000256" key="3">
    <source>
        <dbReference type="ARBA" id="ARBA00022989"/>
    </source>
</evidence>
<sequence>MNMSSASLDPSQVPVLTPPAGVIPNFIDADTRAPLVRSIACVALAVMLVFMTLRIYTRLKIIGSFDSDDYLCVAAAAAVIAYTGIILSTITDTLGRHLWNVPMTAITLEYVTGSLLSFIMYSIAAVFVKTTLLVFYLRVFRPSYRANILAWSGIVAIALFHLISIVILLVNCIPVDQQLPGSDPTKWADKKNNRCGQPNLDISAAQAGFSAVTDIYVLAIPISSVLALQLQTKKKLGVLAIFLTGLFSCACSIASAYIRFAWQKSGKGDYTWDNTLPYVFGTIELNVGIICSCLPVTFVVFKGLSMRATVTSFVRYIRSKGKGKRDAPLDPAGARDSSSSLAKDLDDYVLPKIPRATMTGLRTFIGRPNSHVSPYQCQSTTFRPELTIFDELTSSGKDPHYEPQQCYQKISYADHSDPIFMYHSHEDNHKHGRAL</sequence>
<gene>
    <name evidence="8" type="ORF">N8I77_007250</name>
</gene>
<dbReference type="Proteomes" id="UP001265746">
    <property type="component" value="Unassembled WGS sequence"/>
</dbReference>
<organism evidence="8 9">
    <name type="scientific">Phomopsis amygdali</name>
    <name type="common">Fusicoccum amygdali</name>
    <dbReference type="NCBI Taxonomy" id="1214568"/>
    <lineage>
        <taxon>Eukaryota</taxon>
        <taxon>Fungi</taxon>
        <taxon>Dikarya</taxon>
        <taxon>Ascomycota</taxon>
        <taxon>Pezizomycotina</taxon>
        <taxon>Sordariomycetes</taxon>
        <taxon>Sordariomycetidae</taxon>
        <taxon>Diaporthales</taxon>
        <taxon>Diaporthaceae</taxon>
        <taxon>Diaporthe</taxon>
    </lineage>
</organism>
<keyword evidence="4 6" id="KW-0472">Membrane</keyword>
<evidence type="ECO:0000313" key="8">
    <source>
        <dbReference type="EMBL" id="KAK2604307.1"/>
    </source>
</evidence>
<dbReference type="InterPro" id="IPR052337">
    <property type="entry name" value="SAT4-like"/>
</dbReference>
<evidence type="ECO:0000259" key="7">
    <source>
        <dbReference type="Pfam" id="PF20684"/>
    </source>
</evidence>
<feature type="transmembrane region" description="Helical" evidence="6">
    <location>
        <begin position="35"/>
        <end position="57"/>
    </location>
</feature>